<feature type="transmembrane region" description="Helical" evidence="1">
    <location>
        <begin position="21"/>
        <end position="45"/>
    </location>
</feature>
<feature type="transmembrane region" description="Helical" evidence="1">
    <location>
        <begin position="374"/>
        <end position="393"/>
    </location>
</feature>
<keyword evidence="1" id="KW-0812">Transmembrane</keyword>
<dbReference type="EMBL" id="VYQF01000004">
    <property type="protein sequence ID" value="KAA9038027.1"/>
    <property type="molecule type" value="Genomic_DNA"/>
</dbReference>
<feature type="transmembrane region" description="Helical" evidence="1">
    <location>
        <begin position="253"/>
        <end position="272"/>
    </location>
</feature>
<reference evidence="2 3" key="1">
    <citation type="submission" date="2019-09" db="EMBL/GenBank/DDBJ databases">
        <title>Draft genome sequence of Ginsengibacter sp. BR5-29.</title>
        <authorList>
            <person name="Im W.-T."/>
        </authorList>
    </citation>
    <scope>NUCLEOTIDE SEQUENCE [LARGE SCALE GENOMIC DNA]</scope>
    <source>
        <strain evidence="2 3">BR5-29</strain>
    </source>
</reference>
<keyword evidence="3" id="KW-1185">Reference proteome</keyword>
<keyword evidence="1" id="KW-1133">Transmembrane helix</keyword>
<dbReference type="Gene3D" id="1.20.210.10">
    <property type="entry name" value="Cytochrome c oxidase-like, subunit I domain"/>
    <property type="match status" value="1"/>
</dbReference>
<feature type="transmembrane region" description="Helical" evidence="1">
    <location>
        <begin position="196"/>
        <end position="218"/>
    </location>
</feature>
<sequence length="430" mass="48698">MFPSSPDMGGLAKNTSYKVVLPFYIYAALSFLVATFLLFFSSSAFVQNYFHPQTLAITHVMALGWGTMIILGASHQLVPVLIESKLYSNTLAYLSFVLAAIGIPFLVCSFYTFYFGWQAQLGAILINAAVIFYLINIAISMVKSKKENVHAVFVFTATLWLLITTIVGLCLIFNFTHNLLSQDSLAYLPLHAHLGIIGWFLLLVIGVGSRLIPLFLISKYDNKNLLWWIYILINIGLIFFLVNFLYIKIDWLYFLPVVAIFISLLMFGFYCYKAYRDRLRKKVDDQLKISLLSILMMLLPLSSLLIIILLLLFSIDDSSLILTYGFCIFFGWITAIILGMTFKTLPFILWNKTYHSKAGLGKTPNPRELFSNKIFKLMAVIYLAGFILFGSGILLTNQLLLKISALLLFISAILYNGNVFKMALHKPKEV</sequence>
<feature type="transmembrane region" description="Helical" evidence="1">
    <location>
        <begin position="90"/>
        <end position="113"/>
    </location>
</feature>
<feature type="transmembrane region" description="Helical" evidence="1">
    <location>
        <begin position="57"/>
        <end position="78"/>
    </location>
</feature>
<gene>
    <name evidence="2" type="ORF">FW778_14780</name>
</gene>
<evidence type="ECO:0000256" key="1">
    <source>
        <dbReference type="SAM" id="Phobius"/>
    </source>
</evidence>
<dbReference type="InterPro" id="IPR036927">
    <property type="entry name" value="Cyt_c_oxase-like_su1_sf"/>
</dbReference>
<dbReference type="AlphaFoldDB" id="A0A5J5IDY6"/>
<feature type="transmembrane region" description="Helical" evidence="1">
    <location>
        <begin position="399"/>
        <end position="420"/>
    </location>
</feature>
<feature type="transmembrane region" description="Helical" evidence="1">
    <location>
        <begin position="292"/>
        <end position="315"/>
    </location>
</feature>
<dbReference type="SUPFAM" id="SSF81442">
    <property type="entry name" value="Cytochrome c oxidase subunit I-like"/>
    <property type="match status" value="1"/>
</dbReference>
<feature type="transmembrane region" description="Helical" evidence="1">
    <location>
        <begin position="151"/>
        <end position="176"/>
    </location>
</feature>
<feature type="transmembrane region" description="Helical" evidence="1">
    <location>
        <begin position="119"/>
        <end position="139"/>
    </location>
</feature>
<evidence type="ECO:0000313" key="2">
    <source>
        <dbReference type="EMBL" id="KAA9038027.1"/>
    </source>
</evidence>
<evidence type="ECO:0000313" key="3">
    <source>
        <dbReference type="Proteomes" id="UP000326903"/>
    </source>
</evidence>
<dbReference type="Proteomes" id="UP000326903">
    <property type="component" value="Unassembled WGS sequence"/>
</dbReference>
<name>A0A5J5IDY6_9BACT</name>
<proteinExistence type="predicted"/>
<organism evidence="2 3">
    <name type="scientific">Ginsengibacter hankyongi</name>
    <dbReference type="NCBI Taxonomy" id="2607284"/>
    <lineage>
        <taxon>Bacteria</taxon>
        <taxon>Pseudomonadati</taxon>
        <taxon>Bacteroidota</taxon>
        <taxon>Chitinophagia</taxon>
        <taxon>Chitinophagales</taxon>
        <taxon>Chitinophagaceae</taxon>
        <taxon>Ginsengibacter</taxon>
    </lineage>
</organism>
<feature type="transmembrane region" description="Helical" evidence="1">
    <location>
        <begin position="321"/>
        <end position="342"/>
    </location>
</feature>
<dbReference type="RefSeq" id="WP_150415587.1">
    <property type="nucleotide sequence ID" value="NZ_VYQF01000004.1"/>
</dbReference>
<protein>
    <submittedName>
        <fullName evidence="2">Cytochrome C oxidase subunit I</fullName>
    </submittedName>
</protein>
<accession>A0A5J5IDY6</accession>
<feature type="transmembrane region" description="Helical" evidence="1">
    <location>
        <begin position="225"/>
        <end position="247"/>
    </location>
</feature>
<comment type="caution">
    <text evidence="2">The sequence shown here is derived from an EMBL/GenBank/DDBJ whole genome shotgun (WGS) entry which is preliminary data.</text>
</comment>
<keyword evidence="1" id="KW-0472">Membrane</keyword>